<name>A0A392PXJ3_9FABA</name>
<proteinExistence type="predicted"/>
<dbReference type="AlphaFoldDB" id="A0A392PXJ3"/>
<dbReference type="EMBL" id="LXQA010099071">
    <property type="protein sequence ID" value="MCI16026.1"/>
    <property type="molecule type" value="Genomic_DNA"/>
</dbReference>
<keyword evidence="1" id="KW-0378">Hydrolase</keyword>
<reference evidence="1 2" key="1">
    <citation type="journal article" date="2018" name="Front. Plant Sci.">
        <title>Red Clover (Trifolium pratense) and Zigzag Clover (T. medium) - A Picture of Genomic Similarities and Differences.</title>
        <authorList>
            <person name="Dluhosova J."/>
            <person name="Istvanek J."/>
            <person name="Nedelnik J."/>
            <person name="Repkova J."/>
        </authorList>
    </citation>
    <scope>NUCLEOTIDE SEQUENCE [LARGE SCALE GENOMIC DNA]</scope>
    <source>
        <strain evidence="2">cv. 10/8</strain>
        <tissue evidence="1">Leaf</tissue>
    </source>
</reference>
<keyword evidence="1" id="KW-0067">ATP-binding</keyword>
<evidence type="ECO:0000313" key="1">
    <source>
        <dbReference type="EMBL" id="MCI16026.1"/>
    </source>
</evidence>
<protein>
    <submittedName>
        <fullName evidence="1">ATP-dependent DNA helicase PIF1</fullName>
    </submittedName>
</protein>
<dbReference type="PANTHER" id="PTHR45786">
    <property type="entry name" value="DNA BINDING PROTEIN-LIKE"/>
    <property type="match status" value="1"/>
</dbReference>
<dbReference type="GO" id="GO:0004386">
    <property type="term" value="F:helicase activity"/>
    <property type="evidence" value="ECO:0007669"/>
    <property type="project" value="UniProtKB-KW"/>
</dbReference>
<dbReference type="Proteomes" id="UP000265520">
    <property type="component" value="Unassembled WGS sequence"/>
</dbReference>
<sequence>MGGRIESDSGPGPPHFVIYGQNYHQLGSLVPSPGQRPKFAQLYIYDTQNEIPSRLSHFRHLDPRTYNVPHLDEVAGLVVGDIGDEEDVTP</sequence>
<organism evidence="1 2">
    <name type="scientific">Trifolium medium</name>
    <dbReference type="NCBI Taxonomy" id="97028"/>
    <lineage>
        <taxon>Eukaryota</taxon>
        <taxon>Viridiplantae</taxon>
        <taxon>Streptophyta</taxon>
        <taxon>Embryophyta</taxon>
        <taxon>Tracheophyta</taxon>
        <taxon>Spermatophyta</taxon>
        <taxon>Magnoliopsida</taxon>
        <taxon>eudicotyledons</taxon>
        <taxon>Gunneridae</taxon>
        <taxon>Pentapetalae</taxon>
        <taxon>rosids</taxon>
        <taxon>fabids</taxon>
        <taxon>Fabales</taxon>
        <taxon>Fabaceae</taxon>
        <taxon>Papilionoideae</taxon>
        <taxon>50 kb inversion clade</taxon>
        <taxon>NPAAA clade</taxon>
        <taxon>Hologalegina</taxon>
        <taxon>IRL clade</taxon>
        <taxon>Trifolieae</taxon>
        <taxon>Trifolium</taxon>
    </lineage>
</organism>
<keyword evidence="1" id="KW-0347">Helicase</keyword>
<keyword evidence="1" id="KW-0547">Nucleotide-binding</keyword>
<accession>A0A392PXJ3</accession>
<keyword evidence="2" id="KW-1185">Reference proteome</keyword>
<evidence type="ECO:0000313" key="2">
    <source>
        <dbReference type="Proteomes" id="UP000265520"/>
    </source>
</evidence>
<comment type="caution">
    <text evidence="1">The sequence shown here is derived from an EMBL/GenBank/DDBJ whole genome shotgun (WGS) entry which is preliminary data.</text>
</comment>
<dbReference type="PANTHER" id="PTHR45786:SF74">
    <property type="entry name" value="ATP-DEPENDENT DNA HELICASE"/>
    <property type="match status" value="1"/>
</dbReference>